<accession>A0ABQ6MTV7</accession>
<keyword evidence="2" id="KW-0813">Transport</keyword>
<dbReference type="InterPro" id="IPR027469">
    <property type="entry name" value="Cation_efflux_TMD_sf"/>
</dbReference>
<evidence type="ECO:0000256" key="2">
    <source>
        <dbReference type="ARBA" id="ARBA00022448"/>
    </source>
</evidence>
<evidence type="ECO:0000256" key="3">
    <source>
        <dbReference type="ARBA" id="ARBA00022692"/>
    </source>
</evidence>
<keyword evidence="3 7" id="KW-0812">Transmembrane</keyword>
<dbReference type="SMART" id="SM00054">
    <property type="entry name" value="EFh"/>
    <property type="match status" value="1"/>
</dbReference>
<keyword evidence="5 7" id="KW-0472">Membrane</keyword>
<gene>
    <name evidence="9" type="ORF">TeGR_g4714</name>
</gene>
<dbReference type="InterPro" id="IPR036837">
    <property type="entry name" value="Cation_efflux_CTD_sf"/>
</dbReference>
<dbReference type="PANTHER" id="PTHR43840">
    <property type="entry name" value="MITOCHONDRIAL METAL TRANSPORTER 1-RELATED"/>
    <property type="match status" value="1"/>
</dbReference>
<feature type="region of interest" description="Disordered" evidence="6">
    <location>
        <begin position="362"/>
        <end position="401"/>
    </location>
</feature>
<proteinExistence type="predicted"/>
<feature type="transmembrane region" description="Helical" evidence="7">
    <location>
        <begin position="166"/>
        <end position="187"/>
    </location>
</feature>
<dbReference type="PROSITE" id="PS50222">
    <property type="entry name" value="EF_HAND_2"/>
    <property type="match status" value="1"/>
</dbReference>
<evidence type="ECO:0000256" key="4">
    <source>
        <dbReference type="ARBA" id="ARBA00022989"/>
    </source>
</evidence>
<dbReference type="NCBIfam" id="TIGR01297">
    <property type="entry name" value="CDF"/>
    <property type="match status" value="1"/>
</dbReference>
<feature type="non-terminal residue" evidence="9">
    <location>
        <position position="539"/>
    </location>
</feature>
<dbReference type="Gene3D" id="1.20.1510.10">
    <property type="entry name" value="Cation efflux protein transmembrane domain"/>
    <property type="match status" value="1"/>
</dbReference>
<dbReference type="SUPFAM" id="SSF161111">
    <property type="entry name" value="Cation efflux protein transmembrane domain-like"/>
    <property type="match status" value="1"/>
</dbReference>
<evidence type="ECO:0000313" key="10">
    <source>
        <dbReference type="Proteomes" id="UP001165060"/>
    </source>
</evidence>
<feature type="compositionally biased region" description="Low complexity" evidence="6">
    <location>
        <begin position="522"/>
        <end position="532"/>
    </location>
</feature>
<dbReference type="EMBL" id="BRYB01004515">
    <property type="protein sequence ID" value="GMI32455.1"/>
    <property type="molecule type" value="Genomic_DNA"/>
</dbReference>
<evidence type="ECO:0000256" key="5">
    <source>
        <dbReference type="ARBA" id="ARBA00023136"/>
    </source>
</evidence>
<dbReference type="InterPro" id="IPR002524">
    <property type="entry name" value="Cation_efflux"/>
</dbReference>
<feature type="compositionally biased region" description="Polar residues" evidence="6">
    <location>
        <begin position="362"/>
        <end position="372"/>
    </location>
</feature>
<dbReference type="Gene3D" id="3.30.70.1350">
    <property type="entry name" value="Cation efflux protein, cytoplasmic domain"/>
    <property type="match status" value="1"/>
</dbReference>
<dbReference type="InterPro" id="IPR058533">
    <property type="entry name" value="Cation_efflux_TM"/>
</dbReference>
<dbReference type="InterPro" id="IPR002048">
    <property type="entry name" value="EF_hand_dom"/>
</dbReference>
<comment type="subcellular location">
    <subcellularLocation>
        <location evidence="1">Membrane</location>
        <topology evidence="1">Multi-pass membrane protein</topology>
    </subcellularLocation>
</comment>
<feature type="domain" description="EF-hand" evidence="8">
    <location>
        <begin position="488"/>
        <end position="523"/>
    </location>
</feature>
<dbReference type="PANTHER" id="PTHR43840:SF52">
    <property type="entry name" value="CATION EFFLUX FAMILY PROTEIN"/>
    <property type="match status" value="1"/>
</dbReference>
<feature type="transmembrane region" description="Helical" evidence="7">
    <location>
        <begin position="62"/>
        <end position="80"/>
    </location>
</feature>
<dbReference type="SUPFAM" id="SSF160240">
    <property type="entry name" value="Cation efflux protein cytoplasmic domain-like"/>
    <property type="match status" value="1"/>
</dbReference>
<evidence type="ECO:0000256" key="1">
    <source>
        <dbReference type="ARBA" id="ARBA00004141"/>
    </source>
</evidence>
<comment type="caution">
    <text evidence="9">The sequence shown here is derived from an EMBL/GenBank/DDBJ whole genome shotgun (WGS) entry which is preliminary data.</text>
</comment>
<keyword evidence="4 7" id="KW-1133">Transmembrane helix</keyword>
<dbReference type="InterPro" id="IPR050291">
    <property type="entry name" value="CDF_Transporter"/>
</dbReference>
<dbReference type="PROSITE" id="PS00018">
    <property type="entry name" value="EF_HAND_1"/>
    <property type="match status" value="1"/>
</dbReference>
<evidence type="ECO:0000256" key="6">
    <source>
        <dbReference type="SAM" id="MobiDB-lite"/>
    </source>
</evidence>
<dbReference type="Proteomes" id="UP001165060">
    <property type="component" value="Unassembled WGS sequence"/>
</dbReference>
<evidence type="ECO:0000313" key="9">
    <source>
        <dbReference type="EMBL" id="GMI32455.1"/>
    </source>
</evidence>
<feature type="transmembrane region" description="Helical" evidence="7">
    <location>
        <begin position="127"/>
        <end position="146"/>
    </location>
</feature>
<name>A0ABQ6MTV7_9STRA</name>
<sequence length="539" mass="58245">MSSTTSYGGLSVAGLSVADGPSTSPPAQRASLLASSLASSLASLPLIGSFSPAKHRDLALDVSLYTNILILGTKAVAFFLSGSLSVLAALMDSALDILSQVVLYWAERRSSNTSPALYPAGASKFEPVGVIICAALMGMGSFQVIRESIEHIMKTVGADTLPTLDNSLVSIVSMIAIILFKLVLWLYCRAVKDLLEADGKGASVSTIDAMAQDHINDCLSNAVAVVAVVLASYSSSLWWVDPVGAIFISLYIMWSWYETGSEEIEKIVGKAADEDMITKLKHIGDSHHEKLSVDILRCYHFGEQFLVEMEVILPAEMVLKDTHDIGMSLQYKLEQVPEVERAFVHIDYKARPYDEHVNSRQFESYQQQQSFDQEVERTGSPVSATSGSSNRPPIVSSLSSQSSLSSSQQRFFARVLRGLLSALSFETSDLDVTITADSSTPLSRREISSVRISFSRLGFSPLRLGGLSSRDALTLPDLSLDPDVPHRAVTTTVDEAFKAIDVDRSGKLDRAELARALAQIESTSAGTTSTTTPYKSPNP</sequence>
<dbReference type="InterPro" id="IPR018247">
    <property type="entry name" value="EF_Hand_1_Ca_BS"/>
</dbReference>
<reference evidence="9 10" key="1">
    <citation type="journal article" date="2023" name="Commun. Biol.">
        <title>Genome analysis of Parmales, the sister group of diatoms, reveals the evolutionary specialization of diatoms from phago-mixotrophs to photoautotrophs.</title>
        <authorList>
            <person name="Ban H."/>
            <person name="Sato S."/>
            <person name="Yoshikawa S."/>
            <person name="Yamada K."/>
            <person name="Nakamura Y."/>
            <person name="Ichinomiya M."/>
            <person name="Sato N."/>
            <person name="Blanc-Mathieu R."/>
            <person name="Endo H."/>
            <person name="Kuwata A."/>
            <person name="Ogata H."/>
        </authorList>
    </citation>
    <scope>NUCLEOTIDE SEQUENCE [LARGE SCALE GENOMIC DNA]</scope>
</reference>
<dbReference type="Pfam" id="PF01545">
    <property type="entry name" value="Cation_efflux"/>
    <property type="match status" value="1"/>
</dbReference>
<evidence type="ECO:0000256" key="7">
    <source>
        <dbReference type="SAM" id="Phobius"/>
    </source>
</evidence>
<organism evidence="9 10">
    <name type="scientific">Tetraparma gracilis</name>
    <dbReference type="NCBI Taxonomy" id="2962635"/>
    <lineage>
        <taxon>Eukaryota</taxon>
        <taxon>Sar</taxon>
        <taxon>Stramenopiles</taxon>
        <taxon>Ochrophyta</taxon>
        <taxon>Bolidophyceae</taxon>
        <taxon>Parmales</taxon>
        <taxon>Triparmaceae</taxon>
        <taxon>Tetraparma</taxon>
    </lineage>
</organism>
<evidence type="ECO:0000259" key="8">
    <source>
        <dbReference type="PROSITE" id="PS50222"/>
    </source>
</evidence>
<feature type="region of interest" description="Disordered" evidence="6">
    <location>
        <begin position="519"/>
        <end position="539"/>
    </location>
</feature>
<protein>
    <recommendedName>
        <fullName evidence="8">EF-hand domain-containing protein</fullName>
    </recommendedName>
</protein>
<keyword evidence="10" id="KW-1185">Reference proteome</keyword>
<feature type="compositionally biased region" description="Polar residues" evidence="6">
    <location>
        <begin position="380"/>
        <end position="391"/>
    </location>
</feature>